<dbReference type="EMBL" id="CP036525">
    <property type="protein sequence ID" value="QDT02912.1"/>
    <property type="molecule type" value="Genomic_DNA"/>
</dbReference>
<evidence type="ECO:0000256" key="1">
    <source>
        <dbReference type="ARBA" id="ARBA00022729"/>
    </source>
</evidence>
<keyword evidence="3" id="KW-1133">Transmembrane helix</keyword>
<keyword evidence="3" id="KW-0812">Transmembrane</keyword>
<evidence type="ECO:0000313" key="5">
    <source>
        <dbReference type="Proteomes" id="UP000318538"/>
    </source>
</evidence>
<proteinExistence type="predicted"/>
<dbReference type="PANTHER" id="PTHR45460:SF2">
    <property type="entry name" value="ALPHA 1,3 GLUCANASE, GH71 FAMILY (EUROFUNG)"/>
    <property type="match status" value="1"/>
</dbReference>
<feature type="region of interest" description="Disordered" evidence="2">
    <location>
        <begin position="694"/>
        <end position="719"/>
    </location>
</feature>
<feature type="transmembrane region" description="Helical" evidence="3">
    <location>
        <begin position="20"/>
        <end position="37"/>
    </location>
</feature>
<sequence>MGQGKALMSDTGPTNTKTKIIAAAIAVIAVAAIILWLRPGDNHEGQNGNHTGPQATGESAQQSLSWNRSALAATENLETESADETWDILASQSPNDESILLNRALNRILRVDHLAAQVANPSLAATDKQAARSQLPSAIAGARSAIDQYDAASSGDIESLWMRTRIDLREASLLPASMTKSLRREIFTRLSDAIRGPLGNQPQARILGGSMIDVLTQMEDPIDGLPTKTLATASATLKVLSDRHPDNLFFALRAARLGIETKDKEAGKFVLLTGQLASAVAPLVGRETRAIGMTPDELVASITAAIESDDWSTAETRMLQWFNVLNGTEIVKTDRRLAAPHPLDHLSFDSLRRVSAAIAAADPVAQGGSPIQFDRRPIDAPENQAIAATIDFDLDLDSDLVTVGPATDGQGAKLYLLRNDGDQQWTEAASTSIAFVPTTIVIADLFMVDSSSPDRLRSSGKSVANRHNTLPCLVLCGDQGVSLVAVDGRTDTSDAQRLLVIDSDTGLSDVTGVQTAIAGDLDADGDLDLVFATQDDGVRMFVNRGNRTFFELPTTRAPFGQSDAVTSIAIGDLDRDLDLDLVTTHESGHVGIIENLLHLQFRGRILEEIPVIEGASAIAIEDVDGNVSWDLIVGGPEEAAIVFSQTADAGAWTIDRIERSAASASEMSIADLDNDSWLDLITNNAITPIGPWGFGQSGPGLHANDTPDDNGDESTRTPSTTVQTFRTAPCDFNDDGVLDFALISDGTVQTAINRTDSPGHHINVRFKGIDDNATGRVNHFAIGSVLELRFGPHYRARIVQSPSTHFGIDGFDDAGDLRAILPNGLTQTTRDIQPDTLVEEEQTLKGSCPYLYAWDGEQFQFVTDCLWAAPLGLQVADGIVAKDRPWEYLKIDGRSIRPRDGRYEFRVTEELWEVAYFDEIKLSAVDHPADVDVWTNEKVGPGNLATPTIFAFDPQDRRPAVAAVDTNGNDVLSSLAQIDGDSMQGFDRRLRQGLCPPHWVDLQFDALSNDGSVYLVMTGWILPTDTSLNIQIDQNDDLAAIEFPSVWVPDDQAEDGWRNAIPFAGFPGGKTKTIVIDVTDIVDRDDPRLRVRTSAQIYWDAAELVTQQEPATYRSTPLELVSASVDFHGFSARSQPHPRSPETYDYQNTSSSPRWPPLRGKLTGRGDCIDLLAEWDDRMVVIGAGDEIRLSFAAPPEPVPDGWVRDFVMHNVGWDKDADLNTLAGQTIGPLPYRSMTSYPPPANQQAESENRHRLNADHRQREQSFRQFWHRPTQPIGSTAVR</sequence>
<dbReference type="InterPro" id="IPR013517">
    <property type="entry name" value="FG-GAP"/>
</dbReference>
<evidence type="ECO:0000313" key="4">
    <source>
        <dbReference type="EMBL" id="QDT02912.1"/>
    </source>
</evidence>
<evidence type="ECO:0008006" key="6">
    <source>
        <dbReference type="Google" id="ProtNLM"/>
    </source>
</evidence>
<feature type="region of interest" description="Disordered" evidence="2">
    <location>
        <begin position="1131"/>
        <end position="1159"/>
    </location>
</feature>
<gene>
    <name evidence="4" type="ORF">K227x_12910</name>
</gene>
<reference evidence="4 5" key="1">
    <citation type="submission" date="2019-02" db="EMBL/GenBank/DDBJ databases">
        <title>Deep-cultivation of Planctomycetes and their phenomic and genomic characterization uncovers novel biology.</title>
        <authorList>
            <person name="Wiegand S."/>
            <person name="Jogler M."/>
            <person name="Boedeker C."/>
            <person name="Pinto D."/>
            <person name="Vollmers J."/>
            <person name="Rivas-Marin E."/>
            <person name="Kohn T."/>
            <person name="Peeters S.H."/>
            <person name="Heuer A."/>
            <person name="Rast P."/>
            <person name="Oberbeckmann S."/>
            <person name="Bunk B."/>
            <person name="Jeske O."/>
            <person name="Meyerdierks A."/>
            <person name="Storesund J.E."/>
            <person name="Kallscheuer N."/>
            <person name="Luecker S."/>
            <person name="Lage O.M."/>
            <person name="Pohl T."/>
            <person name="Merkel B.J."/>
            <person name="Hornburger P."/>
            <person name="Mueller R.-W."/>
            <person name="Bruemmer F."/>
            <person name="Labrenz M."/>
            <person name="Spormann A.M."/>
            <person name="Op den Camp H."/>
            <person name="Overmann J."/>
            <person name="Amann R."/>
            <person name="Jetten M.S.M."/>
            <person name="Mascher T."/>
            <person name="Medema M.H."/>
            <person name="Devos D.P."/>
            <person name="Kaster A.-K."/>
            <person name="Ovreas L."/>
            <person name="Rohde M."/>
            <person name="Galperin M.Y."/>
            <person name="Jogler C."/>
        </authorList>
    </citation>
    <scope>NUCLEOTIDE SEQUENCE [LARGE SCALE GENOMIC DNA]</scope>
    <source>
        <strain evidence="4 5">K22_7</strain>
    </source>
</reference>
<evidence type="ECO:0000256" key="3">
    <source>
        <dbReference type="SAM" id="Phobius"/>
    </source>
</evidence>
<dbReference type="PANTHER" id="PTHR45460">
    <property type="entry name" value="SIMILAR TO CYSTEINE PROTEINASE"/>
    <property type="match status" value="1"/>
</dbReference>
<feature type="compositionally biased region" description="Polar residues" evidence="2">
    <location>
        <begin position="45"/>
        <end position="65"/>
    </location>
</feature>
<feature type="region of interest" description="Disordered" evidence="2">
    <location>
        <begin position="43"/>
        <end position="65"/>
    </location>
</feature>
<dbReference type="Proteomes" id="UP000318538">
    <property type="component" value="Chromosome"/>
</dbReference>
<dbReference type="SUPFAM" id="SSF69318">
    <property type="entry name" value="Integrin alpha N-terminal domain"/>
    <property type="match status" value="2"/>
</dbReference>
<keyword evidence="3" id="KW-0472">Membrane</keyword>
<dbReference type="Pfam" id="PF13517">
    <property type="entry name" value="FG-GAP_3"/>
    <property type="match status" value="1"/>
</dbReference>
<organism evidence="4 5">
    <name type="scientific">Rubripirellula lacrimiformis</name>
    <dbReference type="NCBI Taxonomy" id="1930273"/>
    <lineage>
        <taxon>Bacteria</taxon>
        <taxon>Pseudomonadati</taxon>
        <taxon>Planctomycetota</taxon>
        <taxon>Planctomycetia</taxon>
        <taxon>Pirellulales</taxon>
        <taxon>Pirellulaceae</taxon>
        <taxon>Rubripirellula</taxon>
    </lineage>
</organism>
<accession>A0A517N705</accession>
<protein>
    <recommendedName>
        <fullName evidence="6">FG-GAP repeat protein</fullName>
    </recommendedName>
</protein>
<evidence type="ECO:0000256" key="2">
    <source>
        <dbReference type="SAM" id="MobiDB-lite"/>
    </source>
</evidence>
<name>A0A517N705_9BACT</name>
<feature type="compositionally biased region" description="Basic and acidic residues" evidence="2">
    <location>
        <begin position="1249"/>
        <end position="1265"/>
    </location>
</feature>
<feature type="region of interest" description="Disordered" evidence="2">
    <location>
        <begin position="1232"/>
        <end position="1283"/>
    </location>
</feature>
<keyword evidence="1" id="KW-0732">Signal</keyword>
<dbReference type="InterPro" id="IPR028994">
    <property type="entry name" value="Integrin_alpha_N"/>
</dbReference>
<keyword evidence="5" id="KW-1185">Reference proteome</keyword>
<dbReference type="KEGG" id="rlc:K227x_12910"/>